<dbReference type="Proteomes" id="UP000182521">
    <property type="component" value="Chromosome"/>
</dbReference>
<dbReference type="OrthoDB" id="5871096at2"/>
<dbReference type="KEGG" id="frc:KX01_512"/>
<dbReference type="AlphaFoldDB" id="A0A1J0KU03"/>
<dbReference type="EMBL" id="CP009654">
    <property type="protein sequence ID" value="APC97159.1"/>
    <property type="molecule type" value="Genomic_DNA"/>
</dbReference>
<dbReference type="RefSeq" id="WP_071663493.1">
    <property type="nucleotide sequence ID" value="NZ_CP009654.1"/>
</dbReference>
<gene>
    <name evidence="1" type="ORF">KX01_512</name>
</gene>
<sequence length="204" mass="23523">MNTDKLKKAEQKFLSLYPDSFFDPTMQEIAKKHKMDQRTKQAQEFFKKSAFSDVSTICENMVKIISQSSLISIFEKPKFRDVVRSVGPSEEKALAQSLKLMLHGDQQKGFEEIVEILGQYKLAKWSLVTVIPNYYKPDEEVFVKPTTTKGIISTFQLDGVVYNPKPTWDFYKKYRSQILEMKSQVDETLAINNAAFCGFLMMSL</sequence>
<evidence type="ECO:0000313" key="2">
    <source>
        <dbReference type="Proteomes" id="UP000182521"/>
    </source>
</evidence>
<organism evidence="1 2">
    <name type="scientific">Francisella frigiditurris</name>
    <dbReference type="NCBI Taxonomy" id="1542390"/>
    <lineage>
        <taxon>Bacteria</taxon>
        <taxon>Pseudomonadati</taxon>
        <taxon>Pseudomonadota</taxon>
        <taxon>Gammaproteobacteria</taxon>
        <taxon>Thiotrichales</taxon>
        <taxon>Francisellaceae</taxon>
        <taxon>Francisella</taxon>
    </lineage>
</organism>
<proteinExistence type="predicted"/>
<name>A0A1J0KU03_9GAMM</name>
<accession>A0A1J0KU03</accession>
<reference evidence="2" key="1">
    <citation type="submission" date="2014-10" db="EMBL/GenBank/DDBJ databases">
        <authorList>
            <person name="Kuske C.R."/>
            <person name="Challacombe J.F."/>
            <person name="Daligault H.E."/>
            <person name="Davenport K.W."/>
            <person name="Johnson S.L."/>
            <person name="Siddaramappa S."/>
            <person name="Petersen J.M."/>
        </authorList>
    </citation>
    <scope>NUCLEOTIDE SEQUENCE [LARGE SCALE GENOMIC DNA]</scope>
    <source>
        <strain evidence="2">CA97-1460</strain>
    </source>
</reference>
<dbReference type="STRING" id="1542390.KX01_512"/>
<protein>
    <submittedName>
        <fullName evidence="1">Uncharacterized protein</fullName>
    </submittedName>
</protein>
<evidence type="ECO:0000313" key="1">
    <source>
        <dbReference type="EMBL" id="APC97159.1"/>
    </source>
</evidence>
<keyword evidence="2" id="KW-1185">Reference proteome</keyword>